<reference evidence="3" key="1">
    <citation type="journal article" date="2020" name="Nature">
        <title>Giant virus diversity and host interactions through global metagenomics.</title>
        <authorList>
            <person name="Schulz F."/>
            <person name="Roux S."/>
            <person name="Paez-Espino D."/>
            <person name="Jungbluth S."/>
            <person name="Walsh D.A."/>
            <person name="Denef V.J."/>
            <person name="McMahon K.D."/>
            <person name="Konstantinidis K.T."/>
            <person name="Eloe-Fadrosh E.A."/>
            <person name="Kyrpides N.C."/>
            <person name="Woyke T."/>
        </authorList>
    </citation>
    <scope>NUCLEOTIDE SEQUENCE</scope>
    <source>
        <strain evidence="3">GVMAG-M-3300023179-59</strain>
    </source>
</reference>
<feature type="domain" description="C2H2-type" evidence="2">
    <location>
        <begin position="102"/>
        <end position="130"/>
    </location>
</feature>
<dbReference type="Gene3D" id="3.30.160.60">
    <property type="entry name" value="Classic Zinc Finger"/>
    <property type="match status" value="1"/>
</dbReference>
<dbReference type="PROSITE" id="PS50157">
    <property type="entry name" value="ZINC_FINGER_C2H2_2"/>
    <property type="match status" value="1"/>
</dbReference>
<feature type="compositionally biased region" description="Basic and acidic residues" evidence="1">
    <location>
        <begin position="144"/>
        <end position="161"/>
    </location>
</feature>
<proteinExistence type="predicted"/>
<feature type="region of interest" description="Disordered" evidence="1">
    <location>
        <begin position="134"/>
        <end position="180"/>
    </location>
</feature>
<evidence type="ECO:0000259" key="2">
    <source>
        <dbReference type="PROSITE" id="PS50157"/>
    </source>
</evidence>
<sequence length="408" mass="47682">MNIKTDECNVYKCDICEYTTKYKNSYDRHLLSNRHVKNQSGESVEHVCEYCNYKTFSKKGLNAHFLTKKHTYMVSQKHVTIDKQVSVDKKKKMTTDSQKHTYNCEFCKKNYSSRQSLWKHKQICQESQDTNEFENTYNSENDDDAKVSDSENDDCTRKSYTDSDSDNDYDLKSKGAFPKNKKNTEFTPEILLQLFKQNSDYQALMLEQQKFFFEKMSSANNVSNNSNNSNVNSMNSAHSHNKTFNIQFFLNEHCKNAIDINEFVRTLDYSTENLESNMRLGYTGGISKMITDKIRKTPVEERPLHCCDEKREKLYIRNNGEWITGNDSKEKIQSVIADIANNNYQTFRQWVRENPSCLTLDTPAYKKYTAIYNGVIGSRTDAEEIKHVKKILTNIISDIVIEKEKYLI</sequence>
<name>A0A6C0H1Y3_9ZZZZ</name>
<dbReference type="AlphaFoldDB" id="A0A6C0H1Y3"/>
<evidence type="ECO:0000256" key="1">
    <source>
        <dbReference type="SAM" id="MobiDB-lite"/>
    </source>
</evidence>
<organism evidence="3">
    <name type="scientific">viral metagenome</name>
    <dbReference type="NCBI Taxonomy" id="1070528"/>
    <lineage>
        <taxon>unclassified sequences</taxon>
        <taxon>metagenomes</taxon>
        <taxon>organismal metagenomes</taxon>
    </lineage>
</organism>
<dbReference type="EMBL" id="MN739851">
    <property type="protein sequence ID" value="QHT74551.1"/>
    <property type="molecule type" value="Genomic_DNA"/>
</dbReference>
<dbReference type="InterPro" id="IPR013087">
    <property type="entry name" value="Znf_C2H2_type"/>
</dbReference>
<evidence type="ECO:0000313" key="3">
    <source>
        <dbReference type="EMBL" id="QHT74551.1"/>
    </source>
</evidence>
<protein>
    <recommendedName>
        <fullName evidence="2">C2H2-type domain-containing protein</fullName>
    </recommendedName>
</protein>
<accession>A0A6C0H1Y3</accession>
<dbReference type="SMART" id="SM00355">
    <property type="entry name" value="ZnF_C2H2"/>
    <property type="match status" value="3"/>
</dbReference>